<keyword evidence="2" id="KW-0812">Transmembrane</keyword>
<feature type="compositionally biased region" description="Basic and acidic residues" evidence="1">
    <location>
        <begin position="7"/>
        <end position="16"/>
    </location>
</feature>
<feature type="region of interest" description="Disordered" evidence="1">
    <location>
        <begin position="1"/>
        <end position="20"/>
    </location>
</feature>
<accession>A0A1J5QX58</accession>
<protein>
    <recommendedName>
        <fullName evidence="4">DUF2933 domain-containing protein</fullName>
    </recommendedName>
</protein>
<reference evidence="3" key="1">
    <citation type="submission" date="2016-10" db="EMBL/GenBank/DDBJ databases">
        <title>Sequence of Gallionella enrichment culture.</title>
        <authorList>
            <person name="Poehlein A."/>
            <person name="Muehling M."/>
            <person name="Daniel R."/>
        </authorList>
    </citation>
    <scope>NUCLEOTIDE SEQUENCE</scope>
</reference>
<dbReference type="AlphaFoldDB" id="A0A1J5QX58"/>
<comment type="caution">
    <text evidence="3">The sequence shown here is derived from an EMBL/GenBank/DDBJ whole genome shotgun (WGS) entry which is preliminary data.</text>
</comment>
<sequence length="76" mass="8048">MHHHDGHQHPDEDAATGHRGHGGHRLMMIACCIPMLVIVGILVATGVAGTGAILFAVICLAMMAAMMFAMPGRHDH</sequence>
<name>A0A1J5QX58_9ZZZZ</name>
<dbReference type="EMBL" id="MLJW01000619">
    <property type="protein sequence ID" value="OIQ84423.1"/>
    <property type="molecule type" value="Genomic_DNA"/>
</dbReference>
<evidence type="ECO:0000256" key="1">
    <source>
        <dbReference type="SAM" id="MobiDB-lite"/>
    </source>
</evidence>
<evidence type="ECO:0000256" key="2">
    <source>
        <dbReference type="SAM" id="Phobius"/>
    </source>
</evidence>
<evidence type="ECO:0000313" key="3">
    <source>
        <dbReference type="EMBL" id="OIQ84423.1"/>
    </source>
</evidence>
<gene>
    <name evidence="3" type="ORF">GALL_337660</name>
</gene>
<proteinExistence type="predicted"/>
<feature type="transmembrane region" description="Helical" evidence="2">
    <location>
        <begin position="51"/>
        <end position="70"/>
    </location>
</feature>
<keyword evidence="2" id="KW-1133">Transmembrane helix</keyword>
<organism evidence="3">
    <name type="scientific">mine drainage metagenome</name>
    <dbReference type="NCBI Taxonomy" id="410659"/>
    <lineage>
        <taxon>unclassified sequences</taxon>
        <taxon>metagenomes</taxon>
        <taxon>ecological metagenomes</taxon>
    </lineage>
</organism>
<keyword evidence="2" id="KW-0472">Membrane</keyword>
<feature type="transmembrane region" description="Helical" evidence="2">
    <location>
        <begin position="26"/>
        <end position="45"/>
    </location>
</feature>
<evidence type="ECO:0008006" key="4">
    <source>
        <dbReference type="Google" id="ProtNLM"/>
    </source>
</evidence>